<evidence type="ECO:0000256" key="1">
    <source>
        <dbReference type="SAM" id="MobiDB-lite"/>
    </source>
</evidence>
<feature type="transmembrane region" description="Helical" evidence="2">
    <location>
        <begin position="342"/>
        <end position="360"/>
    </location>
</feature>
<evidence type="ECO:0000313" key="3">
    <source>
        <dbReference type="EMBL" id="RAO28743.1"/>
    </source>
</evidence>
<feature type="transmembrane region" description="Helical" evidence="2">
    <location>
        <begin position="90"/>
        <end position="110"/>
    </location>
</feature>
<evidence type="ECO:0000313" key="4">
    <source>
        <dbReference type="Proteomes" id="UP000249419"/>
    </source>
</evidence>
<dbReference type="Pfam" id="PF06772">
    <property type="entry name" value="LtrA"/>
    <property type="match status" value="1"/>
</dbReference>
<organism evidence="3 4">
    <name type="scientific">Micromonospora saelicesensis</name>
    <dbReference type="NCBI Taxonomy" id="285676"/>
    <lineage>
        <taxon>Bacteria</taxon>
        <taxon>Bacillati</taxon>
        <taxon>Actinomycetota</taxon>
        <taxon>Actinomycetes</taxon>
        <taxon>Micromonosporales</taxon>
        <taxon>Micromonosporaceae</taxon>
        <taxon>Micromonospora</taxon>
    </lineage>
</organism>
<accession>A0A328NM74</accession>
<evidence type="ECO:0008006" key="5">
    <source>
        <dbReference type="Google" id="ProtNLM"/>
    </source>
</evidence>
<sequence length="393" mass="42120">MAQKREPVSGGTRRAPIRTPNGSPRTDLLELFFDLALVAGLAMTSRKMAADQSWIGIGQALLLLSTLFAVWVTTTLITDSYSPRKQPLPLLILGTMFGLMLMAAALPTAFGDHGLIFSGAWVTIFLVRGLVLAWFLRGRPEQERPVRALIWDVGSGTLWVVGGLVADPGWRLALWLAALTVDYTAYGLRFPLPGRAPLPRYQVVPEHLAERYQQIYILSLGELVLVSVLSLGHQPFTADRVAAFGTAFLTAAVLWWSYARGAGATLRAAIESSPHPARLVQTNPYAHWLMIAGVVGTAAGVERIIEQPTERPGAPMIALILGGAGLVLCGRAMLEYEVFERLPLSHVVGVVATIALAPVAPHLPGLAVGVAAGLVLLGVAAAEFLRARHRSTG</sequence>
<dbReference type="InterPro" id="IPR010640">
    <property type="entry name" value="Low_temperature_requirement_A"/>
</dbReference>
<keyword evidence="2" id="KW-1133">Transmembrane helix</keyword>
<feature type="transmembrane region" description="Helical" evidence="2">
    <location>
        <begin position="116"/>
        <end position="136"/>
    </location>
</feature>
<feature type="region of interest" description="Disordered" evidence="1">
    <location>
        <begin position="1"/>
        <end position="22"/>
    </location>
</feature>
<feature type="transmembrane region" description="Helical" evidence="2">
    <location>
        <begin position="366"/>
        <end position="385"/>
    </location>
</feature>
<keyword evidence="2" id="KW-0472">Membrane</keyword>
<comment type="caution">
    <text evidence="3">The sequence shown here is derived from an EMBL/GenBank/DDBJ whole genome shotgun (WGS) entry which is preliminary data.</text>
</comment>
<feature type="transmembrane region" description="Helical" evidence="2">
    <location>
        <begin position="285"/>
        <end position="301"/>
    </location>
</feature>
<feature type="transmembrane region" description="Helical" evidence="2">
    <location>
        <begin position="148"/>
        <end position="166"/>
    </location>
</feature>
<dbReference type="PANTHER" id="PTHR36840:SF1">
    <property type="entry name" value="BLL5714 PROTEIN"/>
    <property type="match status" value="1"/>
</dbReference>
<feature type="transmembrane region" description="Helical" evidence="2">
    <location>
        <begin position="241"/>
        <end position="258"/>
    </location>
</feature>
<dbReference type="PANTHER" id="PTHR36840">
    <property type="entry name" value="BLL5714 PROTEIN"/>
    <property type="match status" value="1"/>
</dbReference>
<gene>
    <name evidence="3" type="ORF">PSN13_05369</name>
</gene>
<proteinExistence type="predicted"/>
<name>A0A328NM74_9ACTN</name>
<reference evidence="3 4" key="1">
    <citation type="submission" date="2018-03" db="EMBL/GenBank/DDBJ databases">
        <title>Defining the species Micromonospora saelicesensis and Micromonospora noduli under the framework of genomics.</title>
        <authorList>
            <person name="Riesco R."/>
            <person name="Trujillo M.E."/>
        </authorList>
    </citation>
    <scope>NUCLEOTIDE SEQUENCE [LARGE SCALE GENOMIC DNA]</scope>
    <source>
        <strain evidence="3 4">PSN13</strain>
    </source>
</reference>
<dbReference type="Proteomes" id="UP000249419">
    <property type="component" value="Unassembled WGS sequence"/>
</dbReference>
<dbReference type="AlphaFoldDB" id="A0A328NM74"/>
<feature type="transmembrane region" description="Helical" evidence="2">
    <location>
        <begin position="57"/>
        <end position="78"/>
    </location>
</feature>
<dbReference type="EMBL" id="PYAG01000037">
    <property type="protein sequence ID" value="RAO28743.1"/>
    <property type="molecule type" value="Genomic_DNA"/>
</dbReference>
<dbReference type="RefSeq" id="WP_112677984.1">
    <property type="nucleotide sequence ID" value="NZ_PYAG01000037.1"/>
</dbReference>
<protein>
    <recommendedName>
        <fullName evidence="5">Low temperature requirement protein LtrA</fullName>
    </recommendedName>
</protein>
<keyword evidence="2" id="KW-0812">Transmembrane</keyword>
<feature type="transmembrane region" description="Helical" evidence="2">
    <location>
        <begin position="313"/>
        <end position="330"/>
    </location>
</feature>
<evidence type="ECO:0000256" key="2">
    <source>
        <dbReference type="SAM" id="Phobius"/>
    </source>
</evidence>